<feature type="transmembrane region" description="Helical" evidence="12">
    <location>
        <begin position="453"/>
        <end position="477"/>
    </location>
</feature>
<feature type="transmembrane region" description="Helical" evidence="12">
    <location>
        <begin position="333"/>
        <end position="352"/>
    </location>
</feature>
<dbReference type="InterPro" id="IPR003445">
    <property type="entry name" value="Cat_transpt"/>
</dbReference>
<evidence type="ECO:0000256" key="11">
    <source>
        <dbReference type="ARBA" id="ARBA00023136"/>
    </source>
</evidence>
<keyword evidence="8" id="KW-0630">Potassium</keyword>
<evidence type="ECO:0000256" key="9">
    <source>
        <dbReference type="ARBA" id="ARBA00022989"/>
    </source>
</evidence>
<organism evidence="13">
    <name type="scientific">hydrocarbon metagenome</name>
    <dbReference type="NCBI Taxonomy" id="938273"/>
    <lineage>
        <taxon>unclassified sequences</taxon>
        <taxon>metagenomes</taxon>
        <taxon>ecological metagenomes</taxon>
    </lineage>
</organism>
<evidence type="ECO:0000256" key="10">
    <source>
        <dbReference type="ARBA" id="ARBA00023065"/>
    </source>
</evidence>
<feature type="transmembrane region" description="Helical" evidence="12">
    <location>
        <begin position="421"/>
        <end position="441"/>
    </location>
</feature>
<dbReference type="PANTHER" id="PTHR32024">
    <property type="entry name" value="TRK SYSTEM POTASSIUM UPTAKE PROTEIN TRKG-RELATED"/>
    <property type="match status" value="1"/>
</dbReference>
<feature type="transmembrane region" description="Helical" evidence="12">
    <location>
        <begin position="71"/>
        <end position="92"/>
    </location>
</feature>
<protein>
    <submittedName>
        <fullName evidence="13">Potassium uptake protein trkh</fullName>
    </submittedName>
</protein>
<sequence>MRWSFVFKIIGALVACVGLCMIFPIAFALYYGDGGLSALTISMLASLGVGLVLYLTCTNPAPALGMNHREGLAVTTLGWVAAGFAGALPFYLAGMLPSLTDCLFESMSGFTTTGASVLADIESVGHGLLFWRSMTHFLGGMGIIVLTLAILPFLGVSGMQLYKAEVPGPTPDKLRPRIKDTAATLWGVYLLFSLLQTVLLLCGGMSLFDALCHTFGTMATGGFSTKNASVAAFGSAYIDWVITVFMLLASLNFALHYYVLLGRPRVMFKDPEFRMFAMLYAVFAILVTLNVLGQYHGDPGEAARYGAFQVASILSTTGFATANFEIWPPLSQCILVLAMFIGGCAGSTAGGMKCMRVLVLGRHSYREVFRLIHPRAVIGVKLGGRVVAPETIAAMWGFVVLWLGLTSLSTLVLAACGLDMVTAFTAVLACIGNVGPGFGSVGPMDNYSQLPDAAKWCLIMCMLLGRLEIYTVVALFIPEFYRK</sequence>
<evidence type="ECO:0000256" key="8">
    <source>
        <dbReference type="ARBA" id="ARBA00022958"/>
    </source>
</evidence>
<proteinExistence type="inferred from homology"/>
<feature type="transmembrane region" description="Helical" evidence="12">
    <location>
        <begin position="273"/>
        <end position="293"/>
    </location>
</feature>
<keyword evidence="9 12" id="KW-1133">Transmembrane helix</keyword>
<feature type="transmembrane region" description="Helical" evidence="12">
    <location>
        <begin position="137"/>
        <end position="162"/>
    </location>
</feature>
<dbReference type="InterPro" id="IPR004772">
    <property type="entry name" value="TrkH"/>
</dbReference>
<accession>A0A0W8G9D5</accession>
<comment type="subcellular location">
    <subcellularLocation>
        <location evidence="1">Cell inner membrane</location>
        <topology evidence="1">Multi-pass membrane protein</topology>
    </subcellularLocation>
</comment>
<dbReference type="GO" id="GO:0015379">
    <property type="term" value="F:potassium:chloride symporter activity"/>
    <property type="evidence" value="ECO:0007669"/>
    <property type="project" value="InterPro"/>
</dbReference>
<keyword evidence="5" id="KW-0997">Cell inner membrane</keyword>
<dbReference type="PIRSF" id="PIRSF006247">
    <property type="entry name" value="TrkH"/>
    <property type="match status" value="1"/>
</dbReference>
<feature type="transmembrane region" description="Helical" evidence="12">
    <location>
        <begin position="38"/>
        <end position="59"/>
    </location>
</feature>
<dbReference type="AlphaFoldDB" id="A0A0W8G9D5"/>
<feature type="transmembrane region" description="Helical" evidence="12">
    <location>
        <begin position="240"/>
        <end position="261"/>
    </location>
</feature>
<keyword evidence="10" id="KW-0406">Ion transport</keyword>
<keyword evidence="6" id="KW-0633">Potassium transport</keyword>
<gene>
    <name evidence="13" type="ORF">ASZ90_000356</name>
</gene>
<dbReference type="GO" id="GO:0005886">
    <property type="term" value="C:plasma membrane"/>
    <property type="evidence" value="ECO:0007669"/>
    <property type="project" value="UniProtKB-SubCell"/>
</dbReference>
<dbReference type="PANTHER" id="PTHR32024:SF2">
    <property type="entry name" value="TRK SYSTEM POTASSIUM UPTAKE PROTEIN TRKG-RELATED"/>
    <property type="match status" value="1"/>
</dbReference>
<dbReference type="Pfam" id="PF02386">
    <property type="entry name" value="TrkH"/>
    <property type="match status" value="1"/>
</dbReference>
<keyword evidence="11 12" id="KW-0472">Membrane</keyword>
<evidence type="ECO:0000256" key="5">
    <source>
        <dbReference type="ARBA" id="ARBA00022519"/>
    </source>
</evidence>
<evidence type="ECO:0000256" key="12">
    <source>
        <dbReference type="SAM" id="Phobius"/>
    </source>
</evidence>
<feature type="transmembrane region" description="Helical" evidence="12">
    <location>
        <begin position="392"/>
        <end position="414"/>
    </location>
</feature>
<evidence type="ECO:0000256" key="2">
    <source>
        <dbReference type="ARBA" id="ARBA00009137"/>
    </source>
</evidence>
<evidence type="ECO:0000313" key="13">
    <source>
        <dbReference type="EMBL" id="KUG29741.1"/>
    </source>
</evidence>
<evidence type="ECO:0000256" key="4">
    <source>
        <dbReference type="ARBA" id="ARBA00022475"/>
    </source>
</evidence>
<dbReference type="EMBL" id="LNQE01000043">
    <property type="protein sequence ID" value="KUG29741.1"/>
    <property type="molecule type" value="Genomic_DNA"/>
</dbReference>
<keyword evidence="4" id="KW-1003">Cell membrane</keyword>
<evidence type="ECO:0000256" key="1">
    <source>
        <dbReference type="ARBA" id="ARBA00004429"/>
    </source>
</evidence>
<keyword evidence="3" id="KW-0813">Transport</keyword>
<feature type="transmembrane region" description="Helical" evidence="12">
    <location>
        <begin position="305"/>
        <end position="326"/>
    </location>
</feature>
<evidence type="ECO:0000256" key="7">
    <source>
        <dbReference type="ARBA" id="ARBA00022692"/>
    </source>
</evidence>
<comment type="similarity">
    <text evidence="2">Belongs to the TrkH potassium transport family.</text>
</comment>
<keyword evidence="7 12" id="KW-0812">Transmembrane</keyword>
<comment type="caution">
    <text evidence="13">The sequence shown here is derived from an EMBL/GenBank/DDBJ whole genome shotgun (WGS) entry which is preliminary data.</text>
</comment>
<evidence type="ECO:0000256" key="3">
    <source>
        <dbReference type="ARBA" id="ARBA00022448"/>
    </source>
</evidence>
<reference evidence="13" key="1">
    <citation type="journal article" date="2015" name="Proc. Natl. Acad. Sci. U.S.A.">
        <title>Networks of energetic and metabolic interactions define dynamics in microbial communities.</title>
        <authorList>
            <person name="Embree M."/>
            <person name="Liu J.K."/>
            <person name="Al-Bassam M.M."/>
            <person name="Zengler K."/>
        </authorList>
    </citation>
    <scope>NUCLEOTIDE SEQUENCE</scope>
</reference>
<feature type="transmembrane region" description="Helical" evidence="12">
    <location>
        <begin position="12"/>
        <end position="32"/>
    </location>
</feature>
<name>A0A0W8G9D5_9ZZZZ</name>
<evidence type="ECO:0000256" key="6">
    <source>
        <dbReference type="ARBA" id="ARBA00022538"/>
    </source>
</evidence>
<feature type="transmembrane region" description="Helical" evidence="12">
    <location>
        <begin position="183"/>
        <end position="208"/>
    </location>
</feature>